<evidence type="ECO:0000256" key="1">
    <source>
        <dbReference type="SAM" id="SignalP"/>
    </source>
</evidence>
<feature type="chain" id="PRO_5023098191" description="Lipoprotein" evidence="1">
    <location>
        <begin position="23"/>
        <end position="170"/>
    </location>
</feature>
<keyword evidence="1" id="KW-0732">Signal</keyword>
<accession>A0A5B0VDL5</accession>
<dbReference type="RefSeq" id="WP_149600766.1">
    <property type="nucleotide sequence ID" value="NZ_VTUU01000006.1"/>
</dbReference>
<name>A0A5B0VDL5_9GAMM</name>
<evidence type="ECO:0000313" key="2">
    <source>
        <dbReference type="EMBL" id="KAA1172806.1"/>
    </source>
</evidence>
<keyword evidence="3" id="KW-1185">Reference proteome</keyword>
<gene>
    <name evidence="2" type="ORF">FWJ25_13415</name>
</gene>
<dbReference type="Proteomes" id="UP000323161">
    <property type="component" value="Unassembled WGS sequence"/>
</dbReference>
<reference evidence="2 3" key="1">
    <citation type="submission" date="2019-08" db="EMBL/GenBank/DDBJ databases">
        <title>Marinobacter ZYF650 sp. nov., a marine bacterium isolated from seawater of the Mariana trench.</title>
        <authorList>
            <person name="Ahmad W."/>
        </authorList>
    </citation>
    <scope>NUCLEOTIDE SEQUENCE [LARGE SCALE GENOMIC DNA]</scope>
    <source>
        <strain evidence="2 3">ZYF650</strain>
    </source>
</reference>
<comment type="caution">
    <text evidence="2">The sequence shown here is derived from an EMBL/GenBank/DDBJ whole genome shotgun (WGS) entry which is preliminary data.</text>
</comment>
<organism evidence="2 3">
    <name type="scientific">Marinobacter salinexigens</name>
    <dbReference type="NCBI Taxonomy" id="2919747"/>
    <lineage>
        <taxon>Bacteria</taxon>
        <taxon>Pseudomonadati</taxon>
        <taxon>Pseudomonadota</taxon>
        <taxon>Gammaproteobacteria</taxon>
        <taxon>Pseudomonadales</taxon>
        <taxon>Marinobacteraceae</taxon>
        <taxon>Marinobacter</taxon>
    </lineage>
</organism>
<evidence type="ECO:0000313" key="3">
    <source>
        <dbReference type="Proteomes" id="UP000323161"/>
    </source>
</evidence>
<dbReference type="EMBL" id="VTUU01000006">
    <property type="protein sequence ID" value="KAA1172806.1"/>
    <property type="molecule type" value="Genomic_DNA"/>
</dbReference>
<proteinExistence type="predicted"/>
<protein>
    <recommendedName>
        <fullName evidence="4">Lipoprotein</fullName>
    </recommendedName>
</protein>
<feature type="signal peptide" evidence="1">
    <location>
        <begin position="1"/>
        <end position="22"/>
    </location>
</feature>
<dbReference type="AlphaFoldDB" id="A0A5B0VDL5"/>
<evidence type="ECO:0008006" key="4">
    <source>
        <dbReference type="Google" id="ProtNLM"/>
    </source>
</evidence>
<sequence length="170" mass="18703">MQRKLCSVLFLMVAVSAPWADAGSLEKKEMTVPEVADFSDYPVEVSTQRLQRVDFDSHPDAASFKTRFRTLEGRSANFAGHYLLLYWGCGTSCQQFSIVDVETGQVFMDENWSTSMGVCFREDSALLITNPGAGESARVDSGYYLWDGGELKPLGRGAVKGPGDCDSAYE</sequence>